<reference evidence="2 3" key="1">
    <citation type="submission" date="2015-11" db="EMBL/GenBank/DDBJ databases">
        <title>Genome sequences of Lysobacter enzymogenes strain C3 and Lysobacter antibioticus ATCC 29479.</title>
        <authorList>
            <person name="Kobayashi D.Y."/>
        </authorList>
    </citation>
    <scope>NUCLEOTIDE SEQUENCE [LARGE SCALE GENOMIC DNA]</scope>
    <source>
        <strain evidence="2 3">C3</strain>
    </source>
</reference>
<accession>A0A0S2DAF0</accession>
<sequence>MRRSYSRNRFAAKAGKRPVGAAQAATAGWRIAPQARRPGDWLSPSSKRKPAVQAGSSQAPIAAKRDGLPVGAAQAATAG</sequence>
<dbReference type="Proteomes" id="UP000061569">
    <property type="component" value="Chromosome"/>
</dbReference>
<proteinExistence type="predicted"/>
<dbReference type="AlphaFoldDB" id="A0A0S2DAF0"/>
<evidence type="ECO:0000256" key="1">
    <source>
        <dbReference type="SAM" id="MobiDB-lite"/>
    </source>
</evidence>
<evidence type="ECO:0000313" key="2">
    <source>
        <dbReference type="EMBL" id="ALN55526.1"/>
    </source>
</evidence>
<dbReference type="EMBL" id="CP013140">
    <property type="protein sequence ID" value="ALN55526.1"/>
    <property type="molecule type" value="Genomic_DNA"/>
</dbReference>
<organism evidence="2 3">
    <name type="scientific">Lysobacter enzymogenes</name>
    <dbReference type="NCBI Taxonomy" id="69"/>
    <lineage>
        <taxon>Bacteria</taxon>
        <taxon>Pseudomonadati</taxon>
        <taxon>Pseudomonadota</taxon>
        <taxon>Gammaproteobacteria</taxon>
        <taxon>Lysobacterales</taxon>
        <taxon>Lysobacteraceae</taxon>
        <taxon>Lysobacter</taxon>
    </lineage>
</organism>
<evidence type="ECO:0000313" key="3">
    <source>
        <dbReference type="Proteomes" id="UP000061569"/>
    </source>
</evidence>
<dbReference type="PATRIC" id="fig|69.6.peg.169"/>
<feature type="region of interest" description="Disordered" evidence="1">
    <location>
        <begin position="1"/>
        <end position="79"/>
    </location>
</feature>
<name>A0A0S2DAF0_LYSEN</name>
<gene>
    <name evidence="2" type="ORF">GLE_0167</name>
</gene>
<dbReference type="KEGG" id="lez:GLE_0167"/>
<protein>
    <submittedName>
        <fullName evidence="2">Uncharacterized protein</fullName>
    </submittedName>
</protein>